<evidence type="ECO:0000259" key="13">
    <source>
        <dbReference type="Pfam" id="PF23021"/>
    </source>
</evidence>
<feature type="transmembrane region" description="Helical" evidence="12">
    <location>
        <begin position="108"/>
        <end position="125"/>
    </location>
</feature>
<dbReference type="InterPro" id="IPR051916">
    <property type="entry name" value="GPI-anchor_lipid_remodeler"/>
</dbReference>
<sequence length="597" mass="67319">YVSWSLYHDLPPMIFYFPLQTLELTGLEVFCVAFLSPTLLTITPFWKLVNKKWMLTLLRIITVGSVASFQAPNARLRLVVLALGVSSSLIVQAVTWWSGSELQRYHRIWGFILGQILLLVLRIWYTSLNPIWSYQMSNRVILTLSTIAILDRIGTDGDCSDPEKKMASQAAKGVAGRPHWLLAGAAFGTLVFLTHWVFGEVSLVSRWAVSGHPCPGPGPNPFGGAVLLSLTSGLMLSACSWFHGASLIWWATASTMLIIGLNMLFGSKKKLAFLLQMKNNPKGPIRKSDKYMKLLLWLLVGVGLLGLGLRHKTYERKLGRGAPTNEVSAAIWPFRFGYDNEGWSSLERSARLLNQTGADFITILESDASKPYMGNNDLTMWLGEKLGFYTDFGPSTRDHTWGIMVLSRYPIVKSEHHLLPSPEGEIAPAITLTVNISDKLVDFVVTHFGNHEDDLDRKLQAIAVSKLLNSSSNQVIFLGYITSAPGSRDYRQLTEHGNVKDIDSTDRDRWCEYIMYRGLVRLGYARISHAGLSDSEIQMAKFRIPDDPINYRDNQKVVIDHREVPRKIHFNPFGSYKEGHNYENNHHFHMNTPKYFI</sequence>
<comment type="similarity">
    <text evidence="8">Belongs to the PGAP2IP family.</text>
</comment>
<accession>A0A286X9N3</accession>
<evidence type="ECO:0000256" key="6">
    <source>
        <dbReference type="ARBA" id="ARBA00023180"/>
    </source>
</evidence>
<feature type="domain" description="PGAP2IP C-terminal nuclease-like" evidence="15">
    <location>
        <begin position="326"/>
        <end position="556"/>
    </location>
</feature>
<dbReference type="InterPro" id="IPR053911">
    <property type="entry name" value="PGAP2IP_TM_2nd"/>
</dbReference>
<feature type="transmembrane region" description="Helical" evidence="12">
    <location>
        <begin position="247"/>
        <end position="265"/>
    </location>
</feature>
<evidence type="ECO:0000256" key="7">
    <source>
        <dbReference type="ARBA" id="ARBA00058459"/>
    </source>
</evidence>
<feature type="transmembrane region" description="Helical" evidence="12">
    <location>
        <begin position="78"/>
        <end position="96"/>
    </location>
</feature>
<organism evidence="16 17">
    <name type="scientific">Cavia porcellus</name>
    <name type="common">Guinea pig</name>
    <dbReference type="NCBI Taxonomy" id="10141"/>
    <lineage>
        <taxon>Eukaryota</taxon>
        <taxon>Metazoa</taxon>
        <taxon>Chordata</taxon>
        <taxon>Craniata</taxon>
        <taxon>Vertebrata</taxon>
        <taxon>Euteleostomi</taxon>
        <taxon>Mammalia</taxon>
        <taxon>Eutheria</taxon>
        <taxon>Euarchontoglires</taxon>
        <taxon>Glires</taxon>
        <taxon>Rodentia</taxon>
        <taxon>Hystricomorpha</taxon>
        <taxon>Caviidae</taxon>
        <taxon>Cavia</taxon>
    </lineage>
</organism>
<feature type="domain" description="PGAP2IP second transmembrane" evidence="13">
    <location>
        <begin position="178"/>
        <end position="258"/>
    </location>
</feature>
<dbReference type="GO" id="GO:0016020">
    <property type="term" value="C:membrane"/>
    <property type="evidence" value="ECO:0007669"/>
    <property type="project" value="UniProtKB-SubCell"/>
</dbReference>
<dbReference type="EMBL" id="AAKN02028241">
    <property type="status" value="NOT_ANNOTATED_CDS"/>
    <property type="molecule type" value="Genomic_DNA"/>
</dbReference>
<evidence type="ECO:0000256" key="9">
    <source>
        <dbReference type="ARBA" id="ARBA00063490"/>
    </source>
</evidence>
<evidence type="ECO:0000259" key="15">
    <source>
        <dbReference type="Pfam" id="PF23226"/>
    </source>
</evidence>
<keyword evidence="6" id="KW-0325">Glycoprotein</keyword>
<protein>
    <recommendedName>
        <fullName evidence="10">PGAP2-interacting protein</fullName>
    </recommendedName>
    <alternativeName>
        <fullName evidence="11">Cell wall biogenesis protein 43 C-terminal homolog</fullName>
    </alternativeName>
</protein>
<dbReference type="PANTHER" id="PTHR14859">
    <property type="entry name" value="CALCOFLUOR WHITE HYPERSENSITIVE PROTEIN PRECURSOR"/>
    <property type="match status" value="1"/>
</dbReference>
<evidence type="ECO:0000256" key="4">
    <source>
        <dbReference type="ARBA" id="ARBA00022989"/>
    </source>
</evidence>
<dbReference type="Pfam" id="PF23226">
    <property type="entry name" value="Exo_endo_phos_PGAP2IP"/>
    <property type="match status" value="1"/>
</dbReference>
<evidence type="ECO:0000313" key="17">
    <source>
        <dbReference type="Proteomes" id="UP000005447"/>
    </source>
</evidence>
<dbReference type="EMBL" id="AAKN02028242">
    <property type="status" value="NOT_ANNOTATED_CDS"/>
    <property type="molecule type" value="Genomic_DNA"/>
</dbReference>
<reference evidence="17" key="1">
    <citation type="journal article" date="2011" name="Nature">
        <title>A high-resolution map of human evolutionary constraint using 29 mammals.</title>
        <authorList>
            <person name="Lindblad-Toh K."/>
            <person name="Garber M."/>
            <person name="Zuk O."/>
            <person name="Lin M.F."/>
            <person name="Parker B.J."/>
            <person name="Washietl S."/>
            <person name="Kheradpour P."/>
            <person name="Ernst J."/>
            <person name="Jordan G."/>
            <person name="Mauceli E."/>
            <person name="Ward L.D."/>
            <person name="Lowe C.B."/>
            <person name="Holloway A.K."/>
            <person name="Clamp M."/>
            <person name="Gnerre S."/>
            <person name="Alfoldi J."/>
            <person name="Beal K."/>
            <person name="Chang J."/>
            <person name="Clawson H."/>
            <person name="Cuff J."/>
            <person name="Di Palma F."/>
            <person name="Fitzgerald S."/>
            <person name="Flicek P."/>
            <person name="Guttman M."/>
            <person name="Hubisz M.J."/>
            <person name="Jaffe D.B."/>
            <person name="Jungreis I."/>
            <person name="Kent W.J."/>
            <person name="Kostka D."/>
            <person name="Lara M."/>
            <person name="Martins A.L."/>
            <person name="Massingham T."/>
            <person name="Moltke I."/>
            <person name="Raney B.J."/>
            <person name="Rasmussen M.D."/>
            <person name="Robinson J."/>
            <person name="Stark A."/>
            <person name="Vilella A.J."/>
            <person name="Wen J."/>
            <person name="Xie X."/>
            <person name="Zody M.C."/>
            <person name="Baldwin J."/>
            <person name="Bloom T."/>
            <person name="Chin C.W."/>
            <person name="Heiman D."/>
            <person name="Nicol R."/>
            <person name="Nusbaum C."/>
            <person name="Young S."/>
            <person name="Wilkinson J."/>
            <person name="Worley K.C."/>
            <person name="Kovar C.L."/>
            <person name="Muzny D.M."/>
            <person name="Gibbs R.A."/>
            <person name="Cree A."/>
            <person name="Dihn H.H."/>
            <person name="Fowler G."/>
            <person name="Jhangiani S."/>
            <person name="Joshi V."/>
            <person name="Lee S."/>
            <person name="Lewis L.R."/>
            <person name="Nazareth L.V."/>
            <person name="Okwuonu G."/>
            <person name="Santibanez J."/>
            <person name="Warren W.C."/>
            <person name="Mardis E.R."/>
            <person name="Weinstock G.M."/>
            <person name="Wilson R.K."/>
            <person name="Delehaunty K."/>
            <person name="Dooling D."/>
            <person name="Fronik C."/>
            <person name="Fulton L."/>
            <person name="Fulton B."/>
            <person name="Graves T."/>
            <person name="Minx P."/>
            <person name="Sodergren E."/>
            <person name="Birney E."/>
            <person name="Margulies E.H."/>
            <person name="Herrero J."/>
            <person name="Green E.D."/>
            <person name="Haussler D."/>
            <person name="Siepel A."/>
            <person name="Goldman N."/>
            <person name="Pollard K.S."/>
            <person name="Pedersen J.S."/>
            <person name="Lander E.S."/>
            <person name="Kellis M."/>
        </authorList>
    </citation>
    <scope>NUCLEOTIDE SEQUENCE [LARGE SCALE GENOMIC DNA]</scope>
    <source>
        <strain evidence="17">2N</strain>
    </source>
</reference>
<dbReference type="Pfam" id="PF23021">
    <property type="entry name" value="6TM_2nd_PGAP2IP"/>
    <property type="match status" value="1"/>
</dbReference>
<dbReference type="Pfam" id="PF23022">
    <property type="entry name" value="6TM_1st_PGAP2IP"/>
    <property type="match status" value="1"/>
</dbReference>
<name>A0A286X9N3_CAVPO</name>
<comment type="function">
    <text evidence="7">Involved in lipid remodeling during GPI-anchor maturation.</text>
</comment>
<dbReference type="Ensembl" id="ENSCPOT00000040898.1">
    <property type="protein sequence ID" value="ENSCPOP00000022113.1"/>
    <property type="gene ID" value="ENSCPOG00000014177.4"/>
</dbReference>
<reference evidence="16" key="2">
    <citation type="submission" date="2025-08" db="UniProtKB">
        <authorList>
            <consortium name="Ensembl"/>
        </authorList>
    </citation>
    <scope>IDENTIFICATION</scope>
    <source>
        <strain evidence="16">2N</strain>
    </source>
</reference>
<proteinExistence type="inferred from homology"/>
<evidence type="ECO:0000256" key="10">
    <source>
        <dbReference type="ARBA" id="ARBA00070285"/>
    </source>
</evidence>
<feature type="transmembrane region" description="Helical" evidence="12">
    <location>
        <begin position="291"/>
        <end position="309"/>
    </location>
</feature>
<evidence type="ECO:0000256" key="3">
    <source>
        <dbReference type="ARBA" id="ARBA00022692"/>
    </source>
</evidence>
<dbReference type="InterPro" id="IPR057315">
    <property type="entry name" value="Exo_endo_phos_PGAP2IP_C"/>
</dbReference>
<keyword evidence="5 12" id="KW-0472">Membrane</keyword>
<evidence type="ECO:0000256" key="1">
    <source>
        <dbReference type="ARBA" id="ARBA00004141"/>
    </source>
</evidence>
<gene>
    <name evidence="16" type="primary">CWH43</name>
</gene>
<dbReference type="FunFam" id="3.60.10.10:FF:000021">
    <property type="entry name" value="PGAP2-interacting protein isoform A"/>
    <property type="match status" value="1"/>
</dbReference>
<keyword evidence="17" id="KW-1185">Reference proteome</keyword>
<feature type="transmembrane region" description="Helical" evidence="12">
    <location>
        <begin position="27"/>
        <end position="46"/>
    </location>
</feature>
<comment type="subunit">
    <text evidence="9">Interacts with PGAP2/FRAG1.</text>
</comment>
<evidence type="ECO:0000256" key="12">
    <source>
        <dbReference type="SAM" id="Phobius"/>
    </source>
</evidence>
<feature type="transmembrane region" description="Helical" evidence="12">
    <location>
        <begin position="180"/>
        <end position="198"/>
    </location>
</feature>
<evidence type="ECO:0000256" key="11">
    <source>
        <dbReference type="ARBA" id="ARBA00083370"/>
    </source>
</evidence>
<comment type="subcellular location">
    <subcellularLocation>
        <location evidence="1">Membrane</location>
        <topology evidence="1">Multi-pass membrane protein</topology>
    </subcellularLocation>
</comment>
<feature type="domain" description="PGAP2IP first transmembrane" evidence="14">
    <location>
        <begin position="1"/>
        <end position="136"/>
    </location>
</feature>
<keyword evidence="2" id="KW-0337">GPI-anchor biosynthesis</keyword>
<dbReference type="InterPro" id="IPR053912">
    <property type="entry name" value="PGAP2IP_TM_1nd"/>
</dbReference>
<evidence type="ECO:0000313" key="16">
    <source>
        <dbReference type="Ensembl" id="ENSCPOP00000022113.1"/>
    </source>
</evidence>
<dbReference type="GO" id="GO:0005783">
    <property type="term" value="C:endoplasmic reticulum"/>
    <property type="evidence" value="ECO:0007669"/>
    <property type="project" value="TreeGrafter"/>
</dbReference>
<dbReference type="Proteomes" id="UP000005447">
    <property type="component" value="Unassembled WGS sequence"/>
</dbReference>
<evidence type="ECO:0000256" key="5">
    <source>
        <dbReference type="ARBA" id="ARBA00023136"/>
    </source>
</evidence>
<dbReference type="Bgee" id="ENSCPOG00000014177">
    <property type="expression patterns" value="Expressed in zone of skin and 1 other cell type or tissue"/>
</dbReference>
<keyword evidence="3 12" id="KW-0812">Transmembrane</keyword>
<evidence type="ECO:0000256" key="8">
    <source>
        <dbReference type="ARBA" id="ARBA00060979"/>
    </source>
</evidence>
<dbReference type="AlphaFoldDB" id="A0A286X9N3"/>
<evidence type="ECO:0000256" key="2">
    <source>
        <dbReference type="ARBA" id="ARBA00022502"/>
    </source>
</evidence>
<reference evidence="16" key="3">
    <citation type="submission" date="2025-09" db="UniProtKB">
        <authorList>
            <consortium name="Ensembl"/>
        </authorList>
    </citation>
    <scope>IDENTIFICATION</scope>
    <source>
        <strain evidence="16">2N</strain>
    </source>
</reference>
<dbReference type="InterPro" id="IPR036691">
    <property type="entry name" value="Endo/exonu/phosph_ase_sf"/>
</dbReference>
<dbReference type="GeneTree" id="ENSGT00510000048509"/>
<dbReference type="SUPFAM" id="SSF56219">
    <property type="entry name" value="DNase I-like"/>
    <property type="match status" value="1"/>
</dbReference>
<evidence type="ECO:0000259" key="14">
    <source>
        <dbReference type="Pfam" id="PF23022"/>
    </source>
</evidence>
<dbReference type="Gene3D" id="3.60.10.10">
    <property type="entry name" value="Endonuclease/exonuclease/phosphatase"/>
    <property type="match status" value="1"/>
</dbReference>
<dbReference type="GO" id="GO:0006506">
    <property type="term" value="P:GPI anchor biosynthetic process"/>
    <property type="evidence" value="ECO:0007669"/>
    <property type="project" value="UniProtKB-KW"/>
</dbReference>
<keyword evidence="4 12" id="KW-1133">Transmembrane helix</keyword>
<dbReference type="PANTHER" id="PTHR14859:SF1">
    <property type="entry name" value="PGAP2-INTERACTING PROTEIN"/>
    <property type="match status" value="1"/>
</dbReference>
<dbReference type="VEuPathDB" id="HostDB:ENSCPOG00000014177"/>